<feature type="transmembrane region" description="Helical" evidence="5">
    <location>
        <begin position="205"/>
        <end position="227"/>
    </location>
</feature>
<dbReference type="KEGG" id="vg:24284810"/>
<feature type="transmembrane region" description="Helical" evidence="5">
    <location>
        <begin position="172"/>
        <end position="193"/>
    </location>
</feature>
<dbReference type="Pfam" id="PF01027">
    <property type="entry name" value="Bax1-I"/>
    <property type="match status" value="1"/>
</dbReference>
<dbReference type="OrthoDB" id="17256at10239"/>
<reference evidence="6 7" key="1">
    <citation type="journal article" date="2001" name="Arch. Virol.">
        <title>Isolation and characterization of an endogenous cytomegalovirus (BaCMV) from baboons.</title>
        <authorList>
            <person name="Blewett E.L."/>
            <person name="White G."/>
            <person name="Saliki J.T."/>
            <person name="Eberle R."/>
        </authorList>
    </citation>
    <scope>NUCLEOTIDE SEQUENCE [LARGE SCALE GENOMIC DNA]</scope>
    <source>
        <strain evidence="6">OCOM4-52</strain>
    </source>
</reference>
<reference evidence="6 7" key="2">
    <citation type="journal article" date="2015" name="Genome Announc.">
        <title>Complete Genome Sequences of Mandrillus leucophaeus and Papio ursinus Cytomegaloviruses.</title>
        <authorList>
            <person name="Blewett E.L."/>
            <person name="Sherrod C.J."/>
            <person name="Texier J.R."/>
            <person name="Conrad T.M."/>
            <person name="Dittmer D.P."/>
        </authorList>
    </citation>
    <scope>NUCLEOTIDE SEQUENCE [LARGE SCALE GENOMIC DNA]</scope>
    <source>
        <strain evidence="6">OCOM4-52</strain>
    </source>
</reference>
<keyword evidence="4 5" id="KW-0472">Membrane</keyword>
<feature type="transmembrane region" description="Helical" evidence="5">
    <location>
        <begin position="144"/>
        <end position="166"/>
    </location>
</feature>
<dbReference type="Proteomes" id="UP000171701">
    <property type="component" value="Segment"/>
</dbReference>
<keyword evidence="2 5" id="KW-0812">Transmembrane</keyword>
<evidence type="ECO:0000256" key="2">
    <source>
        <dbReference type="ARBA" id="ARBA00022692"/>
    </source>
</evidence>
<organism evidence="6 7">
    <name type="scientific">Papiine betaherpesvirus 4</name>
    <dbReference type="NCBI Taxonomy" id="2560624"/>
    <lineage>
        <taxon>Viruses</taxon>
        <taxon>Duplodnaviria</taxon>
        <taxon>Heunggongvirae</taxon>
        <taxon>Peploviricota</taxon>
        <taxon>Herviviricetes</taxon>
        <taxon>Herpesvirales</taxon>
        <taxon>Orthoherpesviridae</taxon>
        <taxon>Betaherpesvirinae</taxon>
        <taxon>Cytomegalovirus</taxon>
        <taxon>Cytomegalovirus papiinebeta4</taxon>
    </lineage>
</organism>
<dbReference type="GO" id="GO:0016020">
    <property type="term" value="C:membrane"/>
    <property type="evidence" value="ECO:0007669"/>
    <property type="project" value="UniProtKB-SubCell"/>
</dbReference>
<evidence type="ECO:0000313" key="7">
    <source>
        <dbReference type="Proteomes" id="UP000171701"/>
    </source>
</evidence>
<proteinExistence type="predicted"/>
<evidence type="ECO:0000256" key="4">
    <source>
        <dbReference type="ARBA" id="ARBA00023136"/>
    </source>
</evidence>
<evidence type="ECO:0000256" key="3">
    <source>
        <dbReference type="ARBA" id="ARBA00022989"/>
    </source>
</evidence>
<comment type="subcellular location">
    <subcellularLocation>
        <location evidence="1">Membrane</location>
        <topology evidence="1">Multi-pass membrane protein</topology>
    </subcellularLocation>
</comment>
<keyword evidence="7" id="KW-1185">Reference proteome</keyword>
<evidence type="ECO:0000256" key="5">
    <source>
        <dbReference type="SAM" id="Phobius"/>
    </source>
</evidence>
<keyword evidence="3 5" id="KW-1133">Transmembrane helix</keyword>
<protein>
    <submittedName>
        <fullName evidence="6">US12A</fullName>
    </submittedName>
</protein>
<accession>A0A0F7GB50</accession>
<dbReference type="EMBL" id="KR351281">
    <property type="protein sequence ID" value="AKG51557.1"/>
    <property type="molecule type" value="Genomic_DNA"/>
</dbReference>
<feature type="transmembrane region" description="Helical" evidence="5">
    <location>
        <begin position="86"/>
        <end position="107"/>
    </location>
</feature>
<feature type="transmembrane region" description="Helical" evidence="5">
    <location>
        <begin position="113"/>
        <end position="132"/>
    </location>
</feature>
<name>A0A0F7GB50_9BETA</name>
<feature type="transmembrane region" description="Helical" evidence="5">
    <location>
        <begin position="60"/>
        <end position="79"/>
    </location>
</feature>
<evidence type="ECO:0000313" key="6">
    <source>
        <dbReference type="EMBL" id="AKG51557.1"/>
    </source>
</evidence>
<feature type="transmembrane region" description="Helical" evidence="5">
    <location>
        <begin position="26"/>
        <end position="48"/>
    </location>
</feature>
<evidence type="ECO:0000256" key="1">
    <source>
        <dbReference type="ARBA" id="ARBA00004141"/>
    </source>
</evidence>
<dbReference type="InterPro" id="IPR006214">
    <property type="entry name" value="Bax_inhibitor_1-related"/>
</dbReference>
<sequence>MEVLRFQVRFTESIIWIQRFKILIQLYSYWLLQVTVTSTLSTLMWLAYPQWQNLCQTDPAPILIIIIPVLNLACLVVRWEKHASDLLTMTGYVFWITSVITLFGFCVTFSTTITAHIASVVLFAMVTCGAFFERGGSGYTRRYALAGIWTIASVAALLIIACASQSSNLTTHIMLSVYVVFLTCFIILNFWVTQQHQKHLHPEQLIRGALTLYVMYFVLFQVTLLMLNSKIWDVSFSKIFSSFTTRNATVS</sequence>